<evidence type="ECO:0000256" key="1">
    <source>
        <dbReference type="ARBA" id="ARBA00022659"/>
    </source>
</evidence>
<dbReference type="PANTHER" id="PTHR45656:SF4">
    <property type="entry name" value="PROTEIN CBR-CLEC-78"/>
    <property type="match status" value="1"/>
</dbReference>
<dbReference type="PANTHER" id="PTHR45656">
    <property type="entry name" value="PROTEIN CBR-CLEC-78"/>
    <property type="match status" value="1"/>
</dbReference>
<reference evidence="7 8" key="1">
    <citation type="submission" date="2019-09" db="EMBL/GenBank/DDBJ databases">
        <title>Bird 10,000 Genomes (B10K) Project - Family phase.</title>
        <authorList>
            <person name="Zhang G."/>
        </authorList>
    </citation>
    <scope>NUCLEOTIDE SEQUENCE [LARGE SCALE GENOMIC DNA]</scope>
    <source>
        <strain evidence="7">B10K-DU-011-47</strain>
        <tissue evidence="7">Mixed tissue sample</tissue>
    </source>
</reference>
<protein>
    <submittedName>
        <fullName evidence="7">CR2 protein</fullName>
    </submittedName>
</protein>
<dbReference type="Pfam" id="PF00084">
    <property type="entry name" value="Sushi"/>
    <property type="match status" value="1"/>
</dbReference>
<dbReference type="Proteomes" id="UP000557426">
    <property type="component" value="Unassembled WGS sequence"/>
</dbReference>
<feature type="disulfide bond" evidence="5">
    <location>
        <begin position="40"/>
        <end position="67"/>
    </location>
</feature>
<organism evidence="7 8">
    <name type="scientific">Zapornia atra</name>
    <name type="common">Henderson crake</name>
    <dbReference type="NCBI Taxonomy" id="2585822"/>
    <lineage>
        <taxon>Eukaryota</taxon>
        <taxon>Metazoa</taxon>
        <taxon>Chordata</taxon>
        <taxon>Craniata</taxon>
        <taxon>Vertebrata</taxon>
        <taxon>Euteleostomi</taxon>
        <taxon>Archelosauria</taxon>
        <taxon>Archosauria</taxon>
        <taxon>Dinosauria</taxon>
        <taxon>Saurischia</taxon>
        <taxon>Theropoda</taxon>
        <taxon>Coelurosauria</taxon>
        <taxon>Aves</taxon>
        <taxon>Neognathae</taxon>
        <taxon>Neoaves</taxon>
        <taxon>Gruiformes</taxon>
        <taxon>Rallidae</taxon>
        <taxon>Zapornia</taxon>
    </lineage>
</organism>
<name>A0A7L3G2N4_9GRUI</name>
<evidence type="ECO:0000259" key="6">
    <source>
        <dbReference type="PROSITE" id="PS50923"/>
    </source>
</evidence>
<keyword evidence="1 5" id="KW-0768">Sushi</keyword>
<accession>A0A7L3G2N4</accession>
<evidence type="ECO:0000313" key="7">
    <source>
        <dbReference type="EMBL" id="NXT86199.1"/>
    </source>
</evidence>
<dbReference type="EMBL" id="VZTU01039253">
    <property type="protein sequence ID" value="NXT86199.1"/>
    <property type="molecule type" value="Genomic_DNA"/>
</dbReference>
<comment type="caution">
    <text evidence="7">The sequence shown here is derived from an EMBL/GenBank/DDBJ whole genome shotgun (WGS) entry which is preliminary data.</text>
</comment>
<dbReference type="InterPro" id="IPR051277">
    <property type="entry name" value="SEZ6_CSMD_C4BPB_Regulators"/>
</dbReference>
<evidence type="ECO:0000313" key="8">
    <source>
        <dbReference type="Proteomes" id="UP000557426"/>
    </source>
</evidence>
<evidence type="ECO:0000256" key="4">
    <source>
        <dbReference type="ARBA" id="ARBA00023157"/>
    </source>
</evidence>
<dbReference type="InterPro" id="IPR000436">
    <property type="entry name" value="Sushi_SCR_CCP_dom"/>
</dbReference>
<dbReference type="Gene3D" id="2.10.70.10">
    <property type="entry name" value="Complement Module, domain 1"/>
    <property type="match status" value="1"/>
</dbReference>
<evidence type="ECO:0000256" key="2">
    <source>
        <dbReference type="ARBA" id="ARBA00022729"/>
    </source>
</evidence>
<sequence length="84" mass="9254">GFISLPLPVTQCPLPKIQHGKRVSDSRWFYRIGDTVSFMCNMGYTLQGSHTSTCQANFRWSPPLPACKRGKCPSAVTARGKAPL</sequence>
<feature type="non-terminal residue" evidence="7">
    <location>
        <position position="1"/>
    </location>
</feature>
<dbReference type="AlphaFoldDB" id="A0A7L3G2N4"/>
<proteinExistence type="predicted"/>
<dbReference type="SMART" id="SM00032">
    <property type="entry name" value="CCP"/>
    <property type="match status" value="1"/>
</dbReference>
<keyword evidence="8" id="KW-1185">Reference proteome</keyword>
<dbReference type="FunFam" id="2.10.70.10:FF:000014">
    <property type="entry name" value="Membrane cofactor protein"/>
    <property type="match status" value="1"/>
</dbReference>
<evidence type="ECO:0000256" key="5">
    <source>
        <dbReference type="PROSITE-ProRule" id="PRU00302"/>
    </source>
</evidence>
<feature type="domain" description="Sushi" evidence="6">
    <location>
        <begin position="10"/>
        <end position="69"/>
    </location>
</feature>
<dbReference type="CDD" id="cd00033">
    <property type="entry name" value="CCP"/>
    <property type="match status" value="1"/>
</dbReference>
<keyword evidence="2" id="KW-0732">Signal</keyword>
<dbReference type="SUPFAM" id="SSF57535">
    <property type="entry name" value="Complement control module/SCR domain"/>
    <property type="match status" value="1"/>
</dbReference>
<dbReference type="InterPro" id="IPR035976">
    <property type="entry name" value="Sushi/SCR/CCP_sf"/>
</dbReference>
<keyword evidence="3" id="KW-0677">Repeat</keyword>
<evidence type="ECO:0000256" key="3">
    <source>
        <dbReference type="ARBA" id="ARBA00022737"/>
    </source>
</evidence>
<dbReference type="PROSITE" id="PS50923">
    <property type="entry name" value="SUSHI"/>
    <property type="match status" value="1"/>
</dbReference>
<feature type="non-terminal residue" evidence="7">
    <location>
        <position position="84"/>
    </location>
</feature>
<comment type="caution">
    <text evidence="5">Lacks conserved residue(s) required for the propagation of feature annotation.</text>
</comment>
<keyword evidence="4 5" id="KW-1015">Disulfide bond</keyword>
<gene>
    <name evidence="7" type="primary">Cr2_2</name>
    <name evidence="7" type="ORF">ZAPATR_R14604</name>
</gene>